<dbReference type="Gene3D" id="3.40.1360.10">
    <property type="match status" value="1"/>
</dbReference>
<dbReference type="Pfam" id="PF21180">
    <property type="entry name" value="TOP6A-Spo11_Toprim"/>
    <property type="match status" value="1"/>
</dbReference>
<protein>
    <recommendedName>
        <fullName evidence="4">DNA topoisomerase (ATP-hydrolyzing)</fullName>
        <ecNumber evidence="4">5.6.2.2</ecNumber>
    </recommendedName>
</protein>
<evidence type="ECO:0000256" key="7">
    <source>
        <dbReference type="ARBA" id="ARBA00023029"/>
    </source>
</evidence>
<dbReference type="SUPFAM" id="SSF56726">
    <property type="entry name" value="DNA topoisomerase IV, alpha subunit"/>
    <property type="match status" value="1"/>
</dbReference>
<name>A0ABP0E9I0_9ASCO</name>
<dbReference type="InterPro" id="IPR034136">
    <property type="entry name" value="TOPRIM_Topo6A/Spo11"/>
</dbReference>
<evidence type="ECO:0000256" key="5">
    <source>
        <dbReference type="ARBA" id="ARBA00022723"/>
    </source>
</evidence>
<keyword evidence="6" id="KW-0460">Magnesium</keyword>
<keyword evidence="8 10" id="KW-0238">DNA-binding</keyword>
<proteinExistence type="inferred from homology"/>
<keyword evidence="14" id="KW-1185">Reference proteome</keyword>
<evidence type="ECO:0000259" key="11">
    <source>
        <dbReference type="Pfam" id="PF04406"/>
    </source>
</evidence>
<dbReference type="InterPro" id="IPR036078">
    <property type="entry name" value="Spo11/TopoVI_A_sf"/>
</dbReference>
<dbReference type="InterPro" id="IPR013049">
    <property type="entry name" value="Spo11/TopoVI_A_N"/>
</dbReference>
<evidence type="ECO:0000313" key="14">
    <source>
        <dbReference type="Proteomes" id="UP001497600"/>
    </source>
</evidence>
<keyword evidence="7 10" id="KW-0799">Topoisomerase</keyword>
<gene>
    <name evidence="13" type="ORF">CAAN4_C10066</name>
</gene>
<reference evidence="13 14" key="1">
    <citation type="submission" date="2024-01" db="EMBL/GenBank/DDBJ databases">
        <authorList>
            <consortium name="Genoscope - CEA"/>
            <person name="William W."/>
        </authorList>
    </citation>
    <scope>NUCLEOTIDE SEQUENCE [LARGE SCALE GENOMIC DNA]</scope>
    <source>
        <strain evidence="13 14">29B2s-10</strain>
    </source>
</reference>
<evidence type="ECO:0000313" key="13">
    <source>
        <dbReference type="EMBL" id="CAK7901021.1"/>
    </source>
</evidence>
<evidence type="ECO:0000256" key="9">
    <source>
        <dbReference type="ARBA" id="ARBA00023235"/>
    </source>
</evidence>
<dbReference type="PANTHER" id="PTHR10848:SF0">
    <property type="entry name" value="MEIOTIC RECOMBINATION PROTEIN SPO11"/>
    <property type="match status" value="1"/>
</dbReference>
<sequence>MKHQILLGEDSLINNIIVEVKRSPSQSVLDALEDIWIQLQKSIGECHEVILVLKNVSNQRIYIPQFNCIPISKFTIIVRLIKLVIQHLKSNSTSSVRDIYYKDVALFQNRQQHAKIALIELATSLGVTPEEGFQIVPSQKGLVYGNIQISGPMGFFLDSSQGSCLIPLFSVTGSMEDYQLVGDSIPIAIIILEKEAIYRSVCETLHETYPDHKLLIITGKGFPCKLTLRFIQLLTHLVPKTVPILAFVDSDIYGIQICQNYRYPKNGNICERVIFSGMFLLEYQQGWLDTTFKDWKRMQKFLLQEFPKNCKEVAKWKREISRGMVLFKKSEMNVIQSGYTEYMLNKVNQYCKVNYFNLKKRKLDDYLHDKEEEDNLCYLPSTQGLLSENSSTQGGATFDLFNC</sequence>
<evidence type="ECO:0000256" key="6">
    <source>
        <dbReference type="ARBA" id="ARBA00022842"/>
    </source>
</evidence>
<evidence type="ECO:0000256" key="4">
    <source>
        <dbReference type="ARBA" id="ARBA00012895"/>
    </source>
</evidence>
<feature type="domain" description="Spo11/DNA topoisomerase VI subunit A N-terminal" evidence="11">
    <location>
        <begin position="73"/>
        <end position="131"/>
    </location>
</feature>
<organism evidence="13 14">
    <name type="scientific">[Candida] anglica</name>
    <dbReference type="NCBI Taxonomy" id="148631"/>
    <lineage>
        <taxon>Eukaryota</taxon>
        <taxon>Fungi</taxon>
        <taxon>Dikarya</taxon>
        <taxon>Ascomycota</taxon>
        <taxon>Saccharomycotina</taxon>
        <taxon>Pichiomycetes</taxon>
        <taxon>Debaryomycetaceae</taxon>
        <taxon>Kurtzmaniella</taxon>
    </lineage>
</organism>
<dbReference type="EMBL" id="OZ004255">
    <property type="protein sequence ID" value="CAK7901021.1"/>
    <property type="molecule type" value="Genomic_DNA"/>
</dbReference>
<accession>A0ABP0E9I0</accession>
<dbReference type="Proteomes" id="UP001497600">
    <property type="component" value="Chromosome C"/>
</dbReference>
<evidence type="ECO:0000259" key="12">
    <source>
        <dbReference type="Pfam" id="PF21180"/>
    </source>
</evidence>
<dbReference type="PANTHER" id="PTHR10848">
    <property type="entry name" value="MEIOTIC RECOMBINATION PROTEIN SPO11"/>
    <property type="match status" value="1"/>
</dbReference>
<dbReference type="Pfam" id="PF04406">
    <property type="entry name" value="TP6A_N"/>
    <property type="match status" value="1"/>
</dbReference>
<evidence type="ECO:0000256" key="8">
    <source>
        <dbReference type="ARBA" id="ARBA00023125"/>
    </source>
</evidence>
<dbReference type="InterPro" id="IPR036388">
    <property type="entry name" value="WH-like_DNA-bd_sf"/>
</dbReference>
<keyword evidence="5" id="KW-0479">Metal-binding</keyword>
<evidence type="ECO:0000256" key="2">
    <source>
        <dbReference type="ARBA" id="ARBA00001946"/>
    </source>
</evidence>
<evidence type="ECO:0000256" key="10">
    <source>
        <dbReference type="PROSITE-ProRule" id="PRU01385"/>
    </source>
</evidence>
<evidence type="ECO:0000256" key="1">
    <source>
        <dbReference type="ARBA" id="ARBA00000185"/>
    </source>
</evidence>
<dbReference type="Gene3D" id="1.10.10.10">
    <property type="entry name" value="Winged helix-like DNA-binding domain superfamily/Winged helix DNA-binding domain"/>
    <property type="match status" value="1"/>
</dbReference>
<dbReference type="EC" id="5.6.2.2" evidence="4"/>
<dbReference type="InterPro" id="IPR002815">
    <property type="entry name" value="Spo11/TopoVI_A"/>
</dbReference>
<feature type="domain" description="Topoisomerase 6 subunit A/Spo11 TOPRIM" evidence="12">
    <location>
        <begin position="189"/>
        <end position="345"/>
    </location>
</feature>
<keyword evidence="9 10" id="KW-0413">Isomerase</keyword>
<comment type="catalytic activity">
    <reaction evidence="1 10">
        <text>ATP-dependent breakage, passage and rejoining of double-stranded DNA.</text>
        <dbReference type="EC" id="5.6.2.2"/>
    </reaction>
</comment>
<evidence type="ECO:0000256" key="3">
    <source>
        <dbReference type="ARBA" id="ARBA00006559"/>
    </source>
</evidence>
<comment type="similarity">
    <text evidence="3 10">Belongs to the TOP6A family.</text>
</comment>
<dbReference type="PROSITE" id="PS52041">
    <property type="entry name" value="TOPO_IIB"/>
    <property type="match status" value="1"/>
</dbReference>
<feature type="active site" description="O-(5'-phospho-DNA)-tyrosine intermediate" evidence="10">
    <location>
        <position position="101"/>
    </location>
</feature>
<comment type="cofactor">
    <cofactor evidence="2">
        <name>Mg(2+)</name>
        <dbReference type="ChEBI" id="CHEBI:18420"/>
    </cofactor>
</comment>
<dbReference type="PRINTS" id="PR01550">
    <property type="entry name" value="TOP6AFAMILY"/>
</dbReference>